<evidence type="ECO:0000313" key="5">
    <source>
        <dbReference type="EMBL" id="PRQ24239.1"/>
    </source>
</evidence>
<feature type="compositionally biased region" description="Polar residues" evidence="1">
    <location>
        <begin position="478"/>
        <end position="492"/>
    </location>
</feature>
<name>A0A2P6PQM6_ROSCH</name>
<keyword evidence="2" id="KW-1133">Transmembrane helix</keyword>
<feature type="transmembrane region" description="Helical" evidence="2">
    <location>
        <begin position="58"/>
        <end position="75"/>
    </location>
</feature>
<feature type="domain" description="U1-type" evidence="4">
    <location>
        <begin position="1020"/>
        <end position="1054"/>
    </location>
</feature>
<feature type="domain" description="U1-type" evidence="4">
    <location>
        <begin position="1248"/>
        <end position="1282"/>
    </location>
</feature>
<feature type="domain" description="C2H2-type" evidence="3">
    <location>
        <begin position="551"/>
        <end position="575"/>
    </location>
</feature>
<dbReference type="PANTHER" id="PTHR47487">
    <property type="entry name" value="OS06G0651300 PROTEIN-RELATED"/>
    <property type="match status" value="1"/>
</dbReference>
<feature type="transmembrane region" description="Helical" evidence="2">
    <location>
        <begin position="87"/>
        <end position="108"/>
    </location>
</feature>
<evidence type="ECO:0000256" key="1">
    <source>
        <dbReference type="SAM" id="MobiDB-lite"/>
    </source>
</evidence>
<dbReference type="Pfam" id="PF03134">
    <property type="entry name" value="TB2_DP1_HVA22"/>
    <property type="match status" value="1"/>
</dbReference>
<sequence>MGLLGLVGFALQCFDVVAWYAFSTKMNTLVKPLFALVYPLYSSIRAIETNSITDTHKINTYWVVFSLILLFEHAFMKLLEWFLLWPYIRLLIVFFLVMPHFDGALYVYKHLICPCLSMDPQIVINLFNKRKESFVRDNFLSEVERYVKENGPEGLERFIACKSTRTNLDVKEFNAVSSMDTEASKSIKPNGGQNDIKAVQVMAKKKRTTASQVSQAKPNLTVNEDKFSSTKMNEKAIEGAADGEILKTPPPKKFQKEWTTTQTDATLSSPLGDNKDKATYEALKIKNEADPKLTWPGNRAAMEIYEKPVEVGTGIEDPVTPKEVQKEWTCALCQVTTTCESNLNSHLQGRKHKAAYEAVKARNQEFLPKIAPASTAKTSNQPNEVPGKSSPSSGSKQKVTINENSKSIEANGGQNDIKAMQVTAKKKETTSSQVCQAEPNLTVNEDKFSSMKMNEKAILGAALRDILKTPPPKKVQKEWTTTQTDATLSSPLGDNKGKATYEALKIKNEADPKLTWPENRAAAAMEIYEKPVEDGTGIEDPETPKEVQKEWTCALCQVTTTCESNLNYHLQGRKHKAAYEALKVRNQEFLPKIAPASTAKTSNQPNEVPGKSSLSCGSKQKVTINENSTRINLNVQELNAVSFVDNEALKSIEANGGQNDIKAVQITAKKKETTSSQVCQAEPNLTLNEDKFYSTKMNEKAIEGAADREILKTSPPKKVQKEWTTTQTDATLIPPLGDNKDKATYEAQKIKNEADPKLSWPENRAAAAMEIYEKPVEVGTGIEDSETLKEVQKEWTCALCQVTTTCESNLNSHLQGRKHKAAYEAVKASNQEFLPKIAPASTAKTSNQPNEVPGKSSPSSGSKQKVTINENSKSIEANGGQNDIKAVQVTAKKKETTSSQVCQVEPNLTVNEDKFSSMKMNEKAIEGAADGEILKTPPPKKVQKEWTTVSPLQTQTDATLSSPPGDNKDKATYEALKIKNEAGAKLTWTENRAVVAMEIYEKPVEVGTGIEDRKTPEEVQKEWTCTLCQVTTTCENNLNSHLQGQKHKAAYEAVKARNQEFLPKIAPASTAKTSNQPNAVPGKSSPSSGSEQKVTIIENSKSIEANGGQNDIKAMQVTAKKKEAISSQVCQAEPNLAVNEDKFSSTKMNEKAIGGAAYREILKTPPPKKVQKEWTTVSPLQTQIDATLSSPPGDNKDKATYKALKIKNEAEAKLTWTENRAVAAMEIYEKPVEVGTGIEHPKTPKEVQKEWTCTLCQVTTTCENNLKSHLQGRKHKAAYEAVKASNQEFLPKIAPASTAKTSNPPNQVPGKSSPSSGSKQKVTINENSKSIEANGGRNDIKAVQVSRAEPNLTVNEDKFSSTKMNEKAIEGAADREILKTPPPKKVQKEWTTVSPLQTPTDATLSSPLGDNKDKVHTRH</sequence>
<feature type="region of interest" description="Disordered" evidence="1">
    <location>
        <begin position="840"/>
        <end position="867"/>
    </location>
</feature>
<feature type="region of interest" description="Disordered" evidence="1">
    <location>
        <begin position="472"/>
        <end position="494"/>
    </location>
</feature>
<feature type="compositionally biased region" description="Polar residues" evidence="1">
    <location>
        <begin position="598"/>
        <end position="617"/>
    </location>
</feature>
<reference evidence="5 6" key="1">
    <citation type="journal article" date="2018" name="Nat. Genet.">
        <title>The Rosa genome provides new insights in the design of modern roses.</title>
        <authorList>
            <person name="Bendahmane M."/>
        </authorList>
    </citation>
    <scope>NUCLEOTIDE SEQUENCE [LARGE SCALE GENOMIC DNA]</scope>
    <source>
        <strain evidence="6">cv. Old Blush</strain>
    </source>
</reference>
<evidence type="ECO:0000313" key="6">
    <source>
        <dbReference type="Proteomes" id="UP000238479"/>
    </source>
</evidence>
<organism evidence="5 6">
    <name type="scientific">Rosa chinensis</name>
    <name type="common">China rose</name>
    <dbReference type="NCBI Taxonomy" id="74649"/>
    <lineage>
        <taxon>Eukaryota</taxon>
        <taxon>Viridiplantae</taxon>
        <taxon>Streptophyta</taxon>
        <taxon>Embryophyta</taxon>
        <taxon>Tracheophyta</taxon>
        <taxon>Spermatophyta</taxon>
        <taxon>Magnoliopsida</taxon>
        <taxon>eudicotyledons</taxon>
        <taxon>Gunneridae</taxon>
        <taxon>Pentapetalae</taxon>
        <taxon>rosids</taxon>
        <taxon>fabids</taxon>
        <taxon>Rosales</taxon>
        <taxon>Rosaceae</taxon>
        <taxon>Rosoideae</taxon>
        <taxon>Rosoideae incertae sedis</taxon>
        <taxon>Rosa</taxon>
    </lineage>
</organism>
<accession>A0A2P6PQM6</accession>
<feature type="domain" description="U1-type" evidence="4">
    <location>
        <begin position="325"/>
        <end position="359"/>
    </location>
</feature>
<evidence type="ECO:0000259" key="4">
    <source>
        <dbReference type="SMART" id="SM00451"/>
    </source>
</evidence>
<feature type="compositionally biased region" description="Polar residues" evidence="1">
    <location>
        <begin position="1389"/>
        <end position="1408"/>
    </location>
</feature>
<dbReference type="SMART" id="SM00355">
    <property type="entry name" value="ZnF_C2H2"/>
    <property type="match status" value="5"/>
</dbReference>
<keyword evidence="2" id="KW-0812">Transmembrane</keyword>
<feature type="domain" description="C2H2-type" evidence="3">
    <location>
        <begin position="1251"/>
        <end position="1275"/>
    </location>
</feature>
<dbReference type="InterPro" id="IPR003604">
    <property type="entry name" value="Matrin/U1-like-C_Znf_C2H2"/>
</dbReference>
<feature type="domain" description="U1-type" evidence="4">
    <location>
        <begin position="548"/>
        <end position="582"/>
    </location>
</feature>
<feature type="region of interest" description="Disordered" evidence="1">
    <location>
        <begin position="371"/>
        <end position="400"/>
    </location>
</feature>
<feature type="compositionally biased region" description="Low complexity" evidence="1">
    <location>
        <begin position="1308"/>
        <end position="1322"/>
    </location>
</feature>
<dbReference type="GO" id="GO:0003676">
    <property type="term" value="F:nucleic acid binding"/>
    <property type="evidence" value="ECO:0007669"/>
    <property type="project" value="InterPro"/>
</dbReference>
<feature type="compositionally biased region" description="Low complexity" evidence="1">
    <location>
        <begin position="853"/>
        <end position="863"/>
    </location>
</feature>
<feature type="domain" description="C2H2-type" evidence="3">
    <location>
        <begin position="1023"/>
        <end position="1047"/>
    </location>
</feature>
<dbReference type="PANTHER" id="PTHR47487:SF16">
    <property type="entry name" value="C2H2-TYPE DOMAIN-CONTAINING PROTEIN"/>
    <property type="match status" value="1"/>
</dbReference>
<dbReference type="Gramene" id="PRQ24239">
    <property type="protein sequence ID" value="PRQ24239"/>
    <property type="gene ID" value="RchiOBHm_Chr6g0270191"/>
</dbReference>
<dbReference type="SUPFAM" id="SSF57667">
    <property type="entry name" value="beta-beta-alpha zinc fingers"/>
    <property type="match status" value="5"/>
</dbReference>
<feature type="domain" description="C2H2-type" evidence="3">
    <location>
        <begin position="795"/>
        <end position="819"/>
    </location>
</feature>
<dbReference type="InterPro" id="IPR036236">
    <property type="entry name" value="Znf_C2H2_sf"/>
</dbReference>
<dbReference type="Gene3D" id="3.30.160.60">
    <property type="entry name" value="Classic Zinc Finger"/>
    <property type="match status" value="5"/>
</dbReference>
<keyword evidence="2" id="KW-0472">Membrane</keyword>
<feature type="region of interest" description="Disordered" evidence="1">
    <location>
        <begin position="1296"/>
        <end position="1419"/>
    </location>
</feature>
<proteinExistence type="predicted"/>
<dbReference type="SMART" id="SM00451">
    <property type="entry name" value="ZnF_U1"/>
    <property type="match status" value="5"/>
</dbReference>
<dbReference type="Proteomes" id="UP000238479">
    <property type="component" value="Chromosome 6"/>
</dbReference>
<dbReference type="EMBL" id="PDCK01000044">
    <property type="protein sequence ID" value="PRQ24239.1"/>
    <property type="molecule type" value="Genomic_DNA"/>
</dbReference>
<gene>
    <name evidence="5" type="ORF">RchiOBHm_Chr6g0270191</name>
</gene>
<dbReference type="InterPro" id="IPR013087">
    <property type="entry name" value="Znf_C2H2_type"/>
</dbReference>
<feature type="region of interest" description="Disordered" evidence="1">
    <location>
        <begin position="595"/>
        <end position="617"/>
    </location>
</feature>
<dbReference type="GO" id="GO:0008270">
    <property type="term" value="F:zinc ion binding"/>
    <property type="evidence" value="ECO:0007669"/>
    <property type="project" value="InterPro"/>
</dbReference>
<feature type="domain" description="C2H2-type" evidence="3">
    <location>
        <begin position="328"/>
        <end position="352"/>
    </location>
</feature>
<feature type="domain" description="U1-type" evidence="4">
    <location>
        <begin position="792"/>
        <end position="826"/>
    </location>
</feature>
<dbReference type="OMA" id="EWTTTQT"/>
<feature type="region of interest" description="Disordered" evidence="1">
    <location>
        <begin position="1067"/>
        <end position="1093"/>
    </location>
</feature>
<dbReference type="InterPro" id="IPR004345">
    <property type="entry name" value="TB2_DP1_HVA22"/>
</dbReference>
<protein>
    <submittedName>
        <fullName evidence="5">Putative transcription factor C2H2 family</fullName>
    </submittedName>
</protein>
<feature type="compositionally biased region" description="Basic and acidic residues" evidence="1">
    <location>
        <begin position="1355"/>
        <end position="1378"/>
    </location>
</feature>
<feature type="compositionally biased region" description="Basic and acidic residues" evidence="1">
    <location>
        <begin position="1410"/>
        <end position="1419"/>
    </location>
</feature>
<dbReference type="Pfam" id="PF12874">
    <property type="entry name" value="zf-met"/>
    <property type="match status" value="5"/>
</dbReference>
<evidence type="ECO:0000256" key="2">
    <source>
        <dbReference type="SAM" id="Phobius"/>
    </source>
</evidence>
<feature type="compositionally biased region" description="Polar residues" evidence="1">
    <location>
        <begin position="1070"/>
        <end position="1093"/>
    </location>
</feature>
<comment type="caution">
    <text evidence="5">The sequence shown here is derived from an EMBL/GenBank/DDBJ whole genome shotgun (WGS) entry which is preliminary data.</text>
</comment>
<evidence type="ECO:0000259" key="3">
    <source>
        <dbReference type="SMART" id="SM00355"/>
    </source>
</evidence>
<feature type="compositionally biased region" description="Low complexity" evidence="1">
    <location>
        <begin position="386"/>
        <end position="396"/>
    </location>
</feature>
<keyword evidence="6" id="KW-1185">Reference proteome</keyword>